<keyword evidence="8" id="KW-0333">Golgi apparatus</keyword>
<dbReference type="VEuPathDB" id="MicrosporidiaDB:NCER_100385"/>
<keyword evidence="6 8" id="KW-0472">Membrane</keyword>
<dbReference type="GeneID" id="36320940"/>
<comment type="caution">
    <text evidence="9">The sequence shown here is derived from an EMBL/GenBank/DDBJ whole genome shotgun (WGS) entry which is preliminary data.</text>
</comment>
<dbReference type="Pfam" id="PF04178">
    <property type="entry name" value="Got1"/>
    <property type="match status" value="1"/>
</dbReference>
<name>A0A0F9WCQ6_9MICR</name>
<organism evidence="9 10">
    <name type="scientific">Vairimorpha ceranae</name>
    <dbReference type="NCBI Taxonomy" id="40302"/>
    <lineage>
        <taxon>Eukaryota</taxon>
        <taxon>Fungi</taxon>
        <taxon>Fungi incertae sedis</taxon>
        <taxon>Microsporidia</taxon>
        <taxon>Nosematidae</taxon>
        <taxon>Vairimorpha</taxon>
    </lineage>
</organism>
<feature type="transmembrane region" description="Helical" evidence="8">
    <location>
        <begin position="45"/>
        <end position="64"/>
    </location>
</feature>
<dbReference type="InterPro" id="IPR011691">
    <property type="entry name" value="Vesicle_transpt_SFT2"/>
</dbReference>
<dbReference type="RefSeq" id="XP_024330352.1">
    <property type="nucleotide sequence ID" value="XM_024475992.1"/>
</dbReference>
<comment type="caution">
    <text evidence="8">Lacks conserved residue(s) required for the propagation of feature annotation.</text>
</comment>
<dbReference type="OMA" id="MMSNSIR"/>
<dbReference type="VEuPathDB" id="MicrosporidiaDB:AAJ76_5600015397"/>
<evidence type="ECO:0000256" key="3">
    <source>
        <dbReference type="ARBA" id="ARBA00022692"/>
    </source>
</evidence>
<evidence type="ECO:0000256" key="5">
    <source>
        <dbReference type="ARBA" id="ARBA00022989"/>
    </source>
</evidence>
<dbReference type="Proteomes" id="UP000034350">
    <property type="component" value="Unassembled WGS sequence"/>
</dbReference>
<evidence type="ECO:0000313" key="10">
    <source>
        <dbReference type="Proteomes" id="UP000034350"/>
    </source>
</evidence>
<feature type="transmembrane region" description="Helical" evidence="8">
    <location>
        <begin position="76"/>
        <end position="97"/>
    </location>
</feature>
<keyword evidence="5 8" id="KW-1133">Transmembrane helix</keyword>
<evidence type="ECO:0000256" key="6">
    <source>
        <dbReference type="ARBA" id="ARBA00023136"/>
    </source>
</evidence>
<comment type="similarity">
    <text evidence="7 8">Belongs to the SFT2 family.</text>
</comment>
<dbReference type="PANTHER" id="PTHR23137:SF36">
    <property type="entry name" value="VESICLE TRANSPORT PROTEIN SFT2C"/>
    <property type="match status" value="1"/>
</dbReference>
<dbReference type="OrthoDB" id="660759at2759"/>
<evidence type="ECO:0000256" key="2">
    <source>
        <dbReference type="ARBA" id="ARBA00022448"/>
    </source>
</evidence>
<dbReference type="GO" id="GO:0015031">
    <property type="term" value="P:protein transport"/>
    <property type="evidence" value="ECO:0007669"/>
    <property type="project" value="UniProtKB-KW"/>
</dbReference>
<feature type="transmembrane region" description="Helical" evidence="8">
    <location>
        <begin position="109"/>
        <end position="128"/>
    </location>
</feature>
<dbReference type="PANTHER" id="PTHR23137">
    <property type="entry name" value="VESICLE TRANSPORT PROTEIN-RELATED"/>
    <property type="match status" value="1"/>
</dbReference>
<dbReference type="GO" id="GO:0000139">
    <property type="term" value="C:Golgi membrane"/>
    <property type="evidence" value="ECO:0007669"/>
    <property type="project" value="UniProtKB-SubCell"/>
</dbReference>
<protein>
    <recommendedName>
        <fullName evidence="8">Protein transport protein SFT2</fullName>
    </recommendedName>
</protein>
<evidence type="ECO:0000256" key="7">
    <source>
        <dbReference type="ARBA" id="ARBA00025800"/>
    </source>
</evidence>
<reference evidence="9 10" key="1">
    <citation type="journal article" date="2015" name="Environ. Microbiol.">
        <title>Genome analyses suggest the presence of polyploidy and recent human-driven expansions in eight global populations of the honeybee pathogen Nosema ceranae.</title>
        <authorList>
            <person name="Pelin A."/>
            <person name="Selman M."/>
            <person name="Aris-Brosou S."/>
            <person name="Farinelli L."/>
            <person name="Corradi N."/>
        </authorList>
    </citation>
    <scope>NUCLEOTIDE SEQUENCE [LARGE SCALE GENOMIC DNA]</scope>
    <source>
        <strain evidence="9 10">PA08 1199</strain>
    </source>
</reference>
<keyword evidence="3 8" id="KW-0812">Transmembrane</keyword>
<dbReference type="VEuPathDB" id="MicrosporidiaDB:G9O61_00g013080"/>
<dbReference type="InterPro" id="IPR007305">
    <property type="entry name" value="Vesicle_transpt_Got1/SFT2"/>
</dbReference>
<dbReference type="AlphaFoldDB" id="A0A0F9WCQ6"/>
<evidence type="ECO:0000313" key="9">
    <source>
        <dbReference type="EMBL" id="KKO74610.1"/>
    </source>
</evidence>
<proteinExistence type="inferred from homology"/>
<keyword evidence="4 8" id="KW-0653">Protein transport</keyword>
<evidence type="ECO:0000256" key="1">
    <source>
        <dbReference type="ARBA" id="ARBA00004141"/>
    </source>
</evidence>
<evidence type="ECO:0000256" key="8">
    <source>
        <dbReference type="RuleBase" id="RU363111"/>
    </source>
</evidence>
<comment type="subcellular location">
    <subcellularLocation>
        <location evidence="8">Golgi apparatus membrane</location>
        <topology evidence="8">Multi-pass membrane protein</topology>
    </subcellularLocation>
    <subcellularLocation>
        <location evidence="1">Membrane</location>
        <topology evidence="1">Multi-pass membrane protein</topology>
    </subcellularLocation>
</comment>
<accession>A0A0F9WCQ6</accession>
<evidence type="ECO:0000256" key="4">
    <source>
        <dbReference type="ARBA" id="ARBA00022927"/>
    </source>
</evidence>
<dbReference type="EMBL" id="JPQZ01000056">
    <property type="protein sequence ID" value="KKO74610.1"/>
    <property type="molecule type" value="Genomic_DNA"/>
</dbReference>
<keyword evidence="10" id="KW-1185">Reference proteome</keyword>
<comment type="function">
    <text evidence="8">Nonessential protein required for the fusion of transport vesicles derived from the endocytic pathway with the Golgi complex.</text>
</comment>
<sequence length="172" mass="20158">MDPLQEALKTKEKQIFFTIPPRYEQIFKQREYDLEYFGLTLMQRAVAFIIFFVIGLLSFFYAMVKVFTAVIYPAQFALPYAFSNFVFFFMFGFILGFRSYISNLFSEKKRVYTSFFILSTFTTIYTTLTMGHYFINLLFCVIQVISFIIFAITFIPGGTHGISSMISLVLRK</sequence>
<keyword evidence="2 8" id="KW-0813">Transport</keyword>
<gene>
    <name evidence="9" type="ORF">AAJ76_5600015397</name>
</gene>
<dbReference type="GO" id="GO:0016192">
    <property type="term" value="P:vesicle-mediated transport"/>
    <property type="evidence" value="ECO:0007669"/>
    <property type="project" value="InterPro"/>
</dbReference>